<dbReference type="EMBL" id="KZ825204">
    <property type="protein sequence ID" value="PYI14743.1"/>
    <property type="molecule type" value="Genomic_DNA"/>
</dbReference>
<reference evidence="2 3" key="1">
    <citation type="submission" date="2018-02" db="EMBL/GenBank/DDBJ databases">
        <title>The genomes of Aspergillus section Nigri reveals drivers in fungal speciation.</title>
        <authorList>
            <consortium name="DOE Joint Genome Institute"/>
            <person name="Vesth T.C."/>
            <person name="Nybo J."/>
            <person name="Theobald S."/>
            <person name="Brandl J."/>
            <person name="Frisvad J.C."/>
            <person name="Nielsen K.F."/>
            <person name="Lyhne E.K."/>
            <person name="Kogle M.E."/>
            <person name="Kuo A."/>
            <person name="Riley R."/>
            <person name="Clum A."/>
            <person name="Nolan M."/>
            <person name="Lipzen A."/>
            <person name="Salamov A."/>
            <person name="Henrissat B."/>
            <person name="Wiebenga A."/>
            <person name="De vries R.P."/>
            <person name="Grigoriev I.V."/>
            <person name="Mortensen U.H."/>
            <person name="Andersen M.R."/>
            <person name="Baker S.E."/>
        </authorList>
    </citation>
    <scope>NUCLEOTIDE SEQUENCE [LARGE SCALE GENOMIC DNA]</scope>
    <source>
        <strain evidence="2 3">CBS 115571</strain>
    </source>
</reference>
<organism evidence="2 3">
    <name type="scientific">Aspergillus violaceofuscus (strain CBS 115571)</name>
    <dbReference type="NCBI Taxonomy" id="1450538"/>
    <lineage>
        <taxon>Eukaryota</taxon>
        <taxon>Fungi</taxon>
        <taxon>Dikarya</taxon>
        <taxon>Ascomycota</taxon>
        <taxon>Pezizomycotina</taxon>
        <taxon>Eurotiomycetes</taxon>
        <taxon>Eurotiomycetidae</taxon>
        <taxon>Eurotiales</taxon>
        <taxon>Aspergillaceae</taxon>
        <taxon>Aspergillus</taxon>
    </lineage>
</organism>
<feature type="region of interest" description="Disordered" evidence="1">
    <location>
        <begin position="1"/>
        <end position="109"/>
    </location>
</feature>
<dbReference type="Proteomes" id="UP000249829">
    <property type="component" value="Unassembled WGS sequence"/>
</dbReference>
<feature type="compositionally biased region" description="Polar residues" evidence="1">
    <location>
        <begin position="55"/>
        <end position="66"/>
    </location>
</feature>
<evidence type="ECO:0000256" key="1">
    <source>
        <dbReference type="SAM" id="MobiDB-lite"/>
    </source>
</evidence>
<keyword evidence="3" id="KW-1185">Reference proteome</keyword>
<name>A0A2V5H1S8_ASPV1</name>
<accession>A0A2V5H1S8</accession>
<sequence length="411" mass="43709">MPDNQKRGNRDDKPADPHRKEPEPKSSAGAHEGDQDGRSLASRIQDSASGLVRNVFSTSGQPSAETAQLLAGSGKAPSASSSSQSALAAAQQYHETTGLSSSRTADQAPATRFEAFRSSSTAHAGGFELPSLTKDEFQRTYGEESLNGSNGMYLAATAPTAADLSTVDTGKGKGRWTPSHHAVGEWGLSQDKQGGQASALPSDGAAVVSLLSDLTFDPNFPPSANEPAEIIETELSAPAQLTPAEIQILESFRRVLPTSTTNTHTTNHVNSNSLVPDISSFLDTVPSAANTDAVTLRDAVMAGLPGAADWLGVEERYHDEVWGYLQPTLEAAAQELQSKDRDGSDGQEADGPAMHTIVFEINNRRLLISTLDQHPDAVQIVRSKHNSPLPIKQHNYTCSADGIYSIFYGFK</sequence>
<feature type="compositionally biased region" description="Polar residues" evidence="1">
    <location>
        <begin position="93"/>
        <end position="105"/>
    </location>
</feature>
<protein>
    <submittedName>
        <fullName evidence="2">Uncharacterized protein</fullName>
    </submittedName>
</protein>
<dbReference type="STRING" id="1450538.A0A2V5H1S8"/>
<feature type="compositionally biased region" description="Basic and acidic residues" evidence="1">
    <location>
        <begin position="1"/>
        <end position="24"/>
    </location>
</feature>
<dbReference type="OMA" id="LKMILRH"/>
<gene>
    <name evidence="2" type="ORF">BO99DRAFT_416549</name>
</gene>
<dbReference type="AlphaFoldDB" id="A0A2V5H1S8"/>
<evidence type="ECO:0000313" key="3">
    <source>
        <dbReference type="Proteomes" id="UP000249829"/>
    </source>
</evidence>
<evidence type="ECO:0000313" key="2">
    <source>
        <dbReference type="EMBL" id="PYI14743.1"/>
    </source>
</evidence>
<proteinExistence type="predicted"/>
<feature type="compositionally biased region" description="Low complexity" evidence="1">
    <location>
        <begin position="69"/>
        <end position="92"/>
    </location>
</feature>